<dbReference type="RefSeq" id="WP_111516244.1">
    <property type="nucleotide sequence ID" value="NZ_QFYR01000005.1"/>
</dbReference>
<evidence type="ECO:0000313" key="1">
    <source>
        <dbReference type="EMBL" id="RAK50934.1"/>
    </source>
</evidence>
<accession>A0A328AC48</accession>
<dbReference type="EMBL" id="QFYR01000005">
    <property type="protein sequence ID" value="RAK50934.1"/>
    <property type="molecule type" value="Genomic_DNA"/>
</dbReference>
<comment type="caution">
    <text evidence="1">The sequence shown here is derived from an EMBL/GenBank/DDBJ whole genome shotgun (WGS) entry which is preliminary data.</text>
</comment>
<dbReference type="AlphaFoldDB" id="A0A328AC48"/>
<proteinExistence type="predicted"/>
<gene>
    <name evidence="1" type="ORF">DJ018_17365</name>
</gene>
<keyword evidence="2" id="KW-1185">Reference proteome</keyword>
<protein>
    <submittedName>
        <fullName evidence="1">Uncharacterized protein</fullName>
    </submittedName>
</protein>
<reference evidence="2" key="1">
    <citation type="submission" date="2018-05" db="EMBL/GenBank/DDBJ databases">
        <authorList>
            <person name="Li X."/>
        </authorList>
    </citation>
    <scope>NUCLEOTIDE SEQUENCE [LARGE SCALE GENOMIC DNA]</scope>
    <source>
        <strain evidence="2">YIM 73061</strain>
    </source>
</reference>
<organism evidence="1 2">
    <name type="scientific">Phenylobacterium deserti</name>
    <dbReference type="NCBI Taxonomy" id="1914756"/>
    <lineage>
        <taxon>Bacteria</taxon>
        <taxon>Pseudomonadati</taxon>
        <taxon>Pseudomonadota</taxon>
        <taxon>Alphaproteobacteria</taxon>
        <taxon>Caulobacterales</taxon>
        <taxon>Caulobacteraceae</taxon>
        <taxon>Phenylobacterium</taxon>
    </lineage>
</organism>
<name>A0A328AC48_9CAUL</name>
<evidence type="ECO:0000313" key="2">
    <source>
        <dbReference type="Proteomes" id="UP000249725"/>
    </source>
</evidence>
<dbReference type="Proteomes" id="UP000249725">
    <property type="component" value="Unassembled WGS sequence"/>
</dbReference>
<sequence>MLAPLLALVLAFAQPALSEKDLGQEAAPAPLFSAEQVERLIARSARAITHRTGKIRGQALGRFDTPLGEAEAFRTDFLQNQFRRRYVLLIHPREISNGPVTITLTSNLQVDKLARQNGDAPPLFLDLYTCKRHVTLTMLAQEPSFEELRSLVVARLQDGSAPSSTQAPAGPSCNFAPYVLPGLEFGG</sequence>